<sequence>MAVCVQAVAADRVVQIVNRTGVTLNEFYASNTDTDSWEEDILGKLVLRPGQSVEIEIDDGTGACHFDFKGVFDDGDEVIENSVNVCRGGAFSFND</sequence>
<proteinExistence type="predicted"/>
<dbReference type="OrthoDB" id="4736977at2"/>
<evidence type="ECO:0000313" key="2">
    <source>
        <dbReference type="Proteomes" id="UP000318405"/>
    </source>
</evidence>
<accession>A0A556ARQ6</accession>
<evidence type="ECO:0000313" key="1">
    <source>
        <dbReference type="EMBL" id="TSH95115.1"/>
    </source>
</evidence>
<protein>
    <submittedName>
        <fullName evidence="1">Uncharacterized protein</fullName>
    </submittedName>
</protein>
<dbReference type="AlphaFoldDB" id="A0A556ARQ6"/>
<gene>
    <name evidence="1" type="ORF">FOZ76_11135</name>
</gene>
<keyword evidence="2" id="KW-1185">Reference proteome</keyword>
<name>A0A556ARQ6_9BURK</name>
<dbReference type="Proteomes" id="UP000318405">
    <property type="component" value="Unassembled WGS sequence"/>
</dbReference>
<dbReference type="EMBL" id="VLTJ01000022">
    <property type="protein sequence ID" value="TSH95115.1"/>
    <property type="molecule type" value="Genomic_DNA"/>
</dbReference>
<reference evidence="1 2" key="1">
    <citation type="submission" date="2019-07" db="EMBL/GenBank/DDBJ databases">
        <title>Qingshengfaniella alkalisoli gen. nov., sp. nov., isolated from saline soil.</title>
        <authorList>
            <person name="Xu L."/>
            <person name="Huang X.-X."/>
            <person name="Sun J.-Q."/>
        </authorList>
    </citation>
    <scope>NUCLEOTIDE SEQUENCE [LARGE SCALE GENOMIC DNA]</scope>
    <source>
        <strain evidence="1 2">DSM 27279</strain>
    </source>
</reference>
<comment type="caution">
    <text evidence="1">The sequence shown here is derived from an EMBL/GenBank/DDBJ whole genome shotgun (WGS) entry which is preliminary data.</text>
</comment>
<organism evidence="1 2">
    <name type="scientific">Verticiella sediminum</name>
    <dbReference type="NCBI Taxonomy" id="1247510"/>
    <lineage>
        <taxon>Bacteria</taxon>
        <taxon>Pseudomonadati</taxon>
        <taxon>Pseudomonadota</taxon>
        <taxon>Betaproteobacteria</taxon>
        <taxon>Burkholderiales</taxon>
        <taxon>Alcaligenaceae</taxon>
        <taxon>Verticiella</taxon>
    </lineage>
</organism>